<accession>A0A0C9YAM4</accession>
<dbReference type="Proteomes" id="UP000054477">
    <property type="component" value="Unassembled WGS sequence"/>
</dbReference>
<organism evidence="1 2">
    <name type="scientific">Laccaria amethystina LaAM-08-1</name>
    <dbReference type="NCBI Taxonomy" id="1095629"/>
    <lineage>
        <taxon>Eukaryota</taxon>
        <taxon>Fungi</taxon>
        <taxon>Dikarya</taxon>
        <taxon>Basidiomycota</taxon>
        <taxon>Agaricomycotina</taxon>
        <taxon>Agaricomycetes</taxon>
        <taxon>Agaricomycetidae</taxon>
        <taxon>Agaricales</taxon>
        <taxon>Agaricineae</taxon>
        <taxon>Hydnangiaceae</taxon>
        <taxon>Laccaria</taxon>
    </lineage>
</organism>
<keyword evidence="2" id="KW-1185">Reference proteome</keyword>
<evidence type="ECO:0000313" key="1">
    <source>
        <dbReference type="EMBL" id="KIK05073.1"/>
    </source>
</evidence>
<dbReference type="HOGENOM" id="CLU_2146266_0_0_1"/>
<sequence>MELLHPLPVLVLEAAASRAPCRLIEGRLSGSLVSAAMNIVLNQTSSSTLKGLAKILNHSFLDILIHVQQFLAPVEIIGILRNLSGFTYTALPSSGVLVVSGTLVNASLHQIS</sequence>
<evidence type="ECO:0000313" key="2">
    <source>
        <dbReference type="Proteomes" id="UP000054477"/>
    </source>
</evidence>
<dbReference type="AlphaFoldDB" id="A0A0C9YAM4"/>
<reference evidence="1 2" key="1">
    <citation type="submission" date="2014-04" db="EMBL/GenBank/DDBJ databases">
        <authorList>
            <consortium name="DOE Joint Genome Institute"/>
            <person name="Kuo A."/>
            <person name="Kohler A."/>
            <person name="Nagy L.G."/>
            <person name="Floudas D."/>
            <person name="Copeland A."/>
            <person name="Barry K.W."/>
            <person name="Cichocki N."/>
            <person name="Veneault-Fourrey C."/>
            <person name="LaButti K."/>
            <person name="Lindquist E.A."/>
            <person name="Lipzen A."/>
            <person name="Lundell T."/>
            <person name="Morin E."/>
            <person name="Murat C."/>
            <person name="Sun H."/>
            <person name="Tunlid A."/>
            <person name="Henrissat B."/>
            <person name="Grigoriev I.V."/>
            <person name="Hibbett D.S."/>
            <person name="Martin F."/>
            <person name="Nordberg H.P."/>
            <person name="Cantor M.N."/>
            <person name="Hua S.X."/>
        </authorList>
    </citation>
    <scope>NUCLEOTIDE SEQUENCE [LARGE SCALE GENOMIC DNA]</scope>
    <source>
        <strain evidence="1 2">LaAM-08-1</strain>
    </source>
</reference>
<proteinExistence type="predicted"/>
<reference evidence="2" key="2">
    <citation type="submission" date="2015-01" db="EMBL/GenBank/DDBJ databases">
        <title>Evolutionary Origins and Diversification of the Mycorrhizal Mutualists.</title>
        <authorList>
            <consortium name="DOE Joint Genome Institute"/>
            <consortium name="Mycorrhizal Genomics Consortium"/>
            <person name="Kohler A."/>
            <person name="Kuo A."/>
            <person name="Nagy L.G."/>
            <person name="Floudas D."/>
            <person name="Copeland A."/>
            <person name="Barry K.W."/>
            <person name="Cichocki N."/>
            <person name="Veneault-Fourrey C."/>
            <person name="LaButti K."/>
            <person name="Lindquist E.A."/>
            <person name="Lipzen A."/>
            <person name="Lundell T."/>
            <person name="Morin E."/>
            <person name="Murat C."/>
            <person name="Riley R."/>
            <person name="Ohm R."/>
            <person name="Sun H."/>
            <person name="Tunlid A."/>
            <person name="Henrissat B."/>
            <person name="Grigoriev I.V."/>
            <person name="Hibbett D.S."/>
            <person name="Martin F."/>
        </authorList>
    </citation>
    <scope>NUCLEOTIDE SEQUENCE [LARGE SCALE GENOMIC DNA]</scope>
    <source>
        <strain evidence="2">LaAM-08-1</strain>
    </source>
</reference>
<protein>
    <submittedName>
        <fullName evidence="1">Uncharacterized protein</fullName>
    </submittedName>
</protein>
<dbReference type="EMBL" id="KN838563">
    <property type="protein sequence ID" value="KIK05073.1"/>
    <property type="molecule type" value="Genomic_DNA"/>
</dbReference>
<name>A0A0C9YAM4_9AGAR</name>
<gene>
    <name evidence="1" type="ORF">K443DRAFT_4081</name>
</gene>